<dbReference type="AlphaFoldDB" id="A0A4R1HV65"/>
<dbReference type="SUPFAM" id="SSF54593">
    <property type="entry name" value="Glyoxalase/Bleomycin resistance protein/Dihydroxybiphenyl dioxygenase"/>
    <property type="match status" value="1"/>
</dbReference>
<dbReference type="PROSITE" id="PS51819">
    <property type="entry name" value="VOC"/>
    <property type="match status" value="1"/>
</dbReference>
<dbReference type="Pfam" id="PF00903">
    <property type="entry name" value="Glyoxalase"/>
    <property type="match status" value="1"/>
</dbReference>
<evidence type="ECO:0000259" key="1">
    <source>
        <dbReference type="PROSITE" id="PS51819"/>
    </source>
</evidence>
<dbReference type="Gene3D" id="3.30.720.120">
    <property type="match status" value="1"/>
</dbReference>
<name>A0A4R1HV65_PSEEN</name>
<dbReference type="Proteomes" id="UP000295560">
    <property type="component" value="Unassembled WGS sequence"/>
</dbReference>
<keyword evidence="3" id="KW-1185">Reference proteome</keyword>
<evidence type="ECO:0000313" key="2">
    <source>
        <dbReference type="EMBL" id="TCK25311.1"/>
    </source>
</evidence>
<reference evidence="2 3" key="1">
    <citation type="submission" date="2019-03" db="EMBL/GenBank/DDBJ databases">
        <title>Sequencing the genomes of 1000 actinobacteria strains.</title>
        <authorList>
            <person name="Klenk H.-P."/>
        </authorList>
    </citation>
    <scope>NUCLEOTIDE SEQUENCE [LARGE SCALE GENOMIC DNA]</scope>
    <source>
        <strain evidence="2 3">DSM 44969</strain>
    </source>
</reference>
<dbReference type="InterPro" id="IPR004360">
    <property type="entry name" value="Glyas_Fos-R_dOase_dom"/>
</dbReference>
<dbReference type="InterPro" id="IPR037523">
    <property type="entry name" value="VOC_core"/>
</dbReference>
<dbReference type="PANTHER" id="PTHR34109">
    <property type="entry name" value="BNAUNNG04460D PROTEIN-RELATED"/>
    <property type="match status" value="1"/>
</dbReference>
<organism evidence="2 3">
    <name type="scientific">Pseudonocardia endophytica</name>
    <dbReference type="NCBI Taxonomy" id="401976"/>
    <lineage>
        <taxon>Bacteria</taxon>
        <taxon>Bacillati</taxon>
        <taxon>Actinomycetota</taxon>
        <taxon>Actinomycetes</taxon>
        <taxon>Pseudonocardiales</taxon>
        <taxon>Pseudonocardiaceae</taxon>
        <taxon>Pseudonocardia</taxon>
    </lineage>
</organism>
<dbReference type="OrthoDB" id="9806868at2"/>
<dbReference type="RefSeq" id="WP_132421624.1">
    <property type="nucleotide sequence ID" value="NZ_SMFZ01000001.1"/>
</dbReference>
<comment type="caution">
    <text evidence="2">The sequence shown here is derived from an EMBL/GenBank/DDBJ whole genome shotgun (WGS) entry which is preliminary data.</text>
</comment>
<protein>
    <submittedName>
        <fullName evidence="2">Putative glyoxalase superfamily protein PhnB</fullName>
    </submittedName>
</protein>
<dbReference type="PANTHER" id="PTHR34109:SF1">
    <property type="entry name" value="VOC DOMAIN-CONTAINING PROTEIN"/>
    <property type="match status" value="1"/>
</dbReference>
<proteinExistence type="predicted"/>
<accession>A0A4R1HV65</accession>
<feature type="domain" description="VOC" evidence="1">
    <location>
        <begin position="5"/>
        <end position="127"/>
    </location>
</feature>
<sequence>MSDVPSVWASLACTDPRVMIRFLVEAFGFTERVVYADGQTVHHAELTWTGPSGQAGGVMLGPAAECGEMPPPGSGAIHVVTDDPDGRFAAAVAAGATVVHEPTDVDYGSRICELRDPEGNLWSFGTWYE</sequence>
<dbReference type="Gene3D" id="3.30.720.110">
    <property type="match status" value="1"/>
</dbReference>
<gene>
    <name evidence="2" type="ORF">EV378_1115</name>
</gene>
<evidence type="ECO:0000313" key="3">
    <source>
        <dbReference type="Proteomes" id="UP000295560"/>
    </source>
</evidence>
<dbReference type="EMBL" id="SMFZ01000001">
    <property type="protein sequence ID" value="TCK25311.1"/>
    <property type="molecule type" value="Genomic_DNA"/>
</dbReference>
<dbReference type="InterPro" id="IPR029068">
    <property type="entry name" value="Glyas_Bleomycin-R_OHBP_Dase"/>
</dbReference>